<gene>
    <name evidence="2" type="ORF">BLNAU_12566</name>
</gene>
<accession>A0ABQ9XLV4</accession>
<reference evidence="2 3" key="1">
    <citation type="journal article" date="2022" name="bioRxiv">
        <title>Genomics of Preaxostyla Flagellates Illuminates Evolutionary Transitions and the Path Towards Mitochondrial Loss.</title>
        <authorList>
            <person name="Novak L.V.F."/>
            <person name="Treitli S.C."/>
            <person name="Pyrih J."/>
            <person name="Halakuc P."/>
            <person name="Pipaliya S.V."/>
            <person name="Vacek V."/>
            <person name="Brzon O."/>
            <person name="Soukal P."/>
            <person name="Eme L."/>
            <person name="Dacks J.B."/>
            <person name="Karnkowska A."/>
            <person name="Elias M."/>
            <person name="Hampl V."/>
        </authorList>
    </citation>
    <scope>NUCLEOTIDE SEQUENCE [LARGE SCALE GENOMIC DNA]</scope>
    <source>
        <strain evidence="2">NAU3</strain>
        <tissue evidence="2">Gut</tissue>
    </source>
</reference>
<evidence type="ECO:0000313" key="3">
    <source>
        <dbReference type="Proteomes" id="UP001281761"/>
    </source>
</evidence>
<dbReference type="EMBL" id="JARBJD010000103">
    <property type="protein sequence ID" value="KAK2952460.1"/>
    <property type="molecule type" value="Genomic_DNA"/>
</dbReference>
<sequence length="100" mass="11031">MSWEIQEFSSKTSTGTHSGTASRISSSARIHAELRIVTLSLDLSSMTDITTSQYRENCGGKEQLTNNHGHVELENAGLSFHVGQRSQRTHIGAENQQMLD</sequence>
<evidence type="ECO:0000256" key="1">
    <source>
        <dbReference type="SAM" id="MobiDB-lite"/>
    </source>
</evidence>
<organism evidence="2 3">
    <name type="scientific">Blattamonas nauphoetae</name>
    <dbReference type="NCBI Taxonomy" id="2049346"/>
    <lineage>
        <taxon>Eukaryota</taxon>
        <taxon>Metamonada</taxon>
        <taxon>Preaxostyla</taxon>
        <taxon>Oxymonadida</taxon>
        <taxon>Blattamonas</taxon>
    </lineage>
</organism>
<keyword evidence="3" id="KW-1185">Reference proteome</keyword>
<feature type="region of interest" description="Disordered" evidence="1">
    <location>
        <begin position="1"/>
        <end position="25"/>
    </location>
</feature>
<protein>
    <submittedName>
        <fullName evidence="2">Uncharacterized protein</fullName>
    </submittedName>
</protein>
<dbReference type="Proteomes" id="UP001281761">
    <property type="component" value="Unassembled WGS sequence"/>
</dbReference>
<name>A0ABQ9XLV4_9EUKA</name>
<proteinExistence type="predicted"/>
<feature type="compositionally biased region" description="Low complexity" evidence="1">
    <location>
        <begin position="9"/>
        <end position="25"/>
    </location>
</feature>
<evidence type="ECO:0000313" key="2">
    <source>
        <dbReference type="EMBL" id="KAK2952460.1"/>
    </source>
</evidence>
<comment type="caution">
    <text evidence="2">The sequence shown here is derived from an EMBL/GenBank/DDBJ whole genome shotgun (WGS) entry which is preliminary data.</text>
</comment>